<dbReference type="Gramene" id="Psat07G0596400-T1">
    <property type="protein sequence ID" value="KAI5390918.1"/>
    <property type="gene ID" value="KIW84_075964"/>
</dbReference>
<dbReference type="GO" id="GO:0016020">
    <property type="term" value="C:membrane"/>
    <property type="evidence" value="ECO:0007669"/>
    <property type="project" value="UniProtKB-SubCell"/>
</dbReference>
<dbReference type="Gramene" id="Psat07G0595900-T1">
    <property type="protein sequence ID" value="KAI5390887.1"/>
    <property type="gene ID" value="KIW84_075959"/>
</dbReference>
<dbReference type="Gramene" id="Psat07G0596000-T1">
    <property type="protein sequence ID" value="KAI5390888.1"/>
    <property type="gene ID" value="KIW84_075960"/>
</dbReference>
<dbReference type="EMBL" id="JAMSHJ010000007">
    <property type="protein sequence ID" value="KAI5390888.1"/>
    <property type="molecule type" value="Genomic_DNA"/>
</dbReference>
<feature type="transmembrane region" description="Helical" evidence="6">
    <location>
        <begin position="12"/>
        <end position="32"/>
    </location>
</feature>
<protein>
    <submittedName>
        <fullName evidence="10">Uncharacterized protein</fullName>
    </submittedName>
</protein>
<dbReference type="EMBL" id="JAMSHJ010000007">
    <property type="protein sequence ID" value="KAI5390918.1"/>
    <property type="molecule type" value="Genomic_DNA"/>
</dbReference>
<evidence type="ECO:0000313" key="8">
    <source>
        <dbReference type="EMBL" id="KAI5390888.1"/>
    </source>
</evidence>
<dbReference type="Gramene" id="Psat07G0596100-T1">
    <property type="protein sequence ID" value="KAI5390889.1"/>
    <property type="gene ID" value="KIW84_075961"/>
</dbReference>
<dbReference type="Pfam" id="PF03348">
    <property type="entry name" value="Serinc"/>
    <property type="match status" value="2"/>
</dbReference>
<comment type="subcellular location">
    <subcellularLocation>
        <location evidence="1">Membrane</location>
        <topology evidence="1">Multi-pass membrane protein</topology>
    </subcellularLocation>
</comment>
<sequence>MTSVSLHPKVNGGLLSPGLMGLYVVFLCWCAIRSEPEGDQCIRKEGTVPETDWLNIILKKSEKATEENDVPYGYGFFHFVFAVGAMYFAMLLVGWNSHHSMKKYGSILYMLWASSY</sequence>
<evidence type="ECO:0000256" key="1">
    <source>
        <dbReference type="ARBA" id="ARBA00004141"/>
    </source>
</evidence>
<dbReference type="EMBL" id="JAMSHJ010000007">
    <property type="protein sequence ID" value="KAI5390916.1"/>
    <property type="molecule type" value="Genomic_DNA"/>
</dbReference>
<keyword evidence="5 6" id="KW-0472">Membrane</keyword>
<dbReference type="AlphaFoldDB" id="A0A9D4VYA6"/>
<comment type="caution">
    <text evidence="10">The sequence shown here is derived from an EMBL/GenBank/DDBJ whole genome shotgun (WGS) entry which is preliminary data.</text>
</comment>
<dbReference type="EMBL" id="JAMSHJ010000007">
    <property type="protein sequence ID" value="KAI5390889.1"/>
    <property type="molecule type" value="Genomic_DNA"/>
</dbReference>
<feature type="transmembrane region" description="Helical" evidence="6">
    <location>
        <begin position="76"/>
        <end position="95"/>
    </location>
</feature>
<evidence type="ECO:0000256" key="4">
    <source>
        <dbReference type="ARBA" id="ARBA00022989"/>
    </source>
</evidence>
<comment type="similarity">
    <text evidence="2">Belongs to the TDE1 family.</text>
</comment>
<dbReference type="Gramene" id="Psat07G0596300-T1">
    <property type="protein sequence ID" value="KAI5390916.1"/>
    <property type="gene ID" value="KIW84_075963"/>
</dbReference>
<evidence type="ECO:0000256" key="5">
    <source>
        <dbReference type="ARBA" id="ARBA00023136"/>
    </source>
</evidence>
<reference evidence="10 12" key="1">
    <citation type="journal article" date="2022" name="Nat. Genet.">
        <title>Improved pea reference genome and pan-genome highlight genomic features and evolutionary characteristics.</title>
        <authorList>
            <person name="Yang T."/>
            <person name="Liu R."/>
            <person name="Luo Y."/>
            <person name="Hu S."/>
            <person name="Wang D."/>
            <person name="Wang C."/>
            <person name="Pandey M.K."/>
            <person name="Ge S."/>
            <person name="Xu Q."/>
            <person name="Li N."/>
            <person name="Li G."/>
            <person name="Huang Y."/>
            <person name="Saxena R.K."/>
            <person name="Ji Y."/>
            <person name="Li M."/>
            <person name="Yan X."/>
            <person name="He Y."/>
            <person name="Liu Y."/>
            <person name="Wang X."/>
            <person name="Xiang C."/>
            <person name="Varshney R.K."/>
            <person name="Ding H."/>
            <person name="Gao S."/>
            <person name="Zong X."/>
        </authorList>
    </citation>
    <scope>NUCLEOTIDE SEQUENCE [LARGE SCALE GENOMIC DNA]</scope>
    <source>
        <strain evidence="10 12">cv. Zhongwan 6</strain>
    </source>
</reference>
<accession>A0A9D4VYA6</accession>
<evidence type="ECO:0000313" key="7">
    <source>
        <dbReference type="EMBL" id="KAI5390887.1"/>
    </source>
</evidence>
<dbReference type="PANTHER" id="PTHR10383">
    <property type="entry name" value="SERINE INCORPORATOR"/>
    <property type="match status" value="1"/>
</dbReference>
<name>A0A9D4VYA6_PEA</name>
<keyword evidence="12" id="KW-1185">Reference proteome</keyword>
<evidence type="ECO:0000313" key="10">
    <source>
        <dbReference type="EMBL" id="KAI5390916.1"/>
    </source>
</evidence>
<evidence type="ECO:0000256" key="2">
    <source>
        <dbReference type="ARBA" id="ARBA00006665"/>
    </source>
</evidence>
<evidence type="ECO:0000256" key="3">
    <source>
        <dbReference type="ARBA" id="ARBA00022692"/>
    </source>
</evidence>
<keyword evidence="4 6" id="KW-1133">Transmembrane helix</keyword>
<dbReference type="EMBL" id="JAMSHJ010000007">
    <property type="protein sequence ID" value="KAI5390887.1"/>
    <property type="molecule type" value="Genomic_DNA"/>
</dbReference>
<dbReference type="PANTHER" id="PTHR10383:SF46">
    <property type="entry name" value="SERINE INCORPORATOR_TMS MEMBRANE PROTEIN-RELATED"/>
    <property type="match status" value="1"/>
</dbReference>
<keyword evidence="3 6" id="KW-0812">Transmembrane</keyword>
<dbReference type="InterPro" id="IPR005016">
    <property type="entry name" value="TDE1/TMS"/>
</dbReference>
<proteinExistence type="inferred from homology"/>
<gene>
    <name evidence="7" type="ORF">KIW84_075959</name>
    <name evidence="8" type="ORF">KIW84_075960</name>
    <name evidence="9" type="ORF">KIW84_075961</name>
    <name evidence="10" type="ORF">KIW84_075963</name>
    <name evidence="11" type="ORF">KIW84_075964</name>
</gene>
<evidence type="ECO:0000313" key="9">
    <source>
        <dbReference type="EMBL" id="KAI5390889.1"/>
    </source>
</evidence>
<dbReference type="Proteomes" id="UP001058974">
    <property type="component" value="Chromosome 7"/>
</dbReference>
<organism evidence="10 12">
    <name type="scientific">Pisum sativum</name>
    <name type="common">Garden pea</name>
    <name type="synonym">Lathyrus oleraceus</name>
    <dbReference type="NCBI Taxonomy" id="3888"/>
    <lineage>
        <taxon>Eukaryota</taxon>
        <taxon>Viridiplantae</taxon>
        <taxon>Streptophyta</taxon>
        <taxon>Embryophyta</taxon>
        <taxon>Tracheophyta</taxon>
        <taxon>Spermatophyta</taxon>
        <taxon>Magnoliopsida</taxon>
        <taxon>eudicotyledons</taxon>
        <taxon>Gunneridae</taxon>
        <taxon>Pentapetalae</taxon>
        <taxon>rosids</taxon>
        <taxon>fabids</taxon>
        <taxon>Fabales</taxon>
        <taxon>Fabaceae</taxon>
        <taxon>Papilionoideae</taxon>
        <taxon>50 kb inversion clade</taxon>
        <taxon>NPAAA clade</taxon>
        <taxon>Hologalegina</taxon>
        <taxon>IRL clade</taxon>
        <taxon>Fabeae</taxon>
        <taxon>Lathyrus</taxon>
    </lineage>
</organism>
<evidence type="ECO:0000313" key="11">
    <source>
        <dbReference type="EMBL" id="KAI5390918.1"/>
    </source>
</evidence>
<evidence type="ECO:0000256" key="6">
    <source>
        <dbReference type="SAM" id="Phobius"/>
    </source>
</evidence>
<evidence type="ECO:0000313" key="12">
    <source>
        <dbReference type="Proteomes" id="UP001058974"/>
    </source>
</evidence>